<dbReference type="GO" id="GO:0090575">
    <property type="term" value="C:RNA polymerase II transcription regulator complex"/>
    <property type="evidence" value="ECO:0007669"/>
    <property type="project" value="TreeGrafter"/>
</dbReference>
<keyword evidence="8" id="KW-0675">Receptor</keyword>
<dbReference type="PROSITE" id="PS51030">
    <property type="entry name" value="NUCLEAR_REC_DBD_2"/>
    <property type="match status" value="1"/>
</dbReference>
<dbReference type="GO" id="GO:0009755">
    <property type="term" value="P:hormone-mediated signaling pathway"/>
    <property type="evidence" value="ECO:0007669"/>
    <property type="project" value="TreeGrafter"/>
</dbReference>
<dbReference type="PANTHER" id="PTHR24086">
    <property type="entry name" value="NUCLEAR RECEPTOR SUBFAMILY 5 GROUP A"/>
    <property type="match status" value="1"/>
</dbReference>
<proteinExistence type="predicted"/>
<keyword evidence="7" id="KW-0804">Transcription</keyword>
<dbReference type="InterPro" id="IPR001723">
    <property type="entry name" value="Nuclear_hrmn_rcpt"/>
</dbReference>
<dbReference type="InterPro" id="IPR016355">
    <property type="entry name" value="NR5-like"/>
</dbReference>
<accession>A0AAF3FKT0</accession>
<sequence length="624" mass="69759">MGGANDGWVMAGSALRGSPPFSLRMATAVVSAGVSNTTFVDPQQLLATSVANSLQPRFERPQLDEACPVCGDKVSGYHYGLLTCESCKGFFKRTVQNKKLYQCSADQNCTVDKSCRKRCPSCRYKKCIDQGMKVEAVREDRMRGGRNKFGSYYKKDRAQRMQRLQVRPGVGAPIPSQTPSAFFPPPQIDQHLVANSVTDVRTVLPQTTMQYFDQHKLKAEYDSLLQSPTLSSTSTHSPQHVVIPRAGYVPNCDTVPIHSEIQRIDSLAALLGSSIEDPSLRSQAAQYLYPQAVKHEAFDYHRYHDPQLFVQQHPEYGVFAQPTTYASMLPVAPLSSSTSSALRTVLVAGGSSGSNRSSPLLPVCPLPTEKIIDTAFYGKQNILGMMVEKMSGEELRIQQMLEILGRSNVHIIDPFKCTMLAAEQNLNHLVSWAKEITYFKDQLEMDDQMHLLYTSWAFIHLIDFTNAAILGLLPNTIKLAANLEVPSGLIALLGSGIYLTKWQTLVAQLSQIGFDKYDFAAFRFLALFNEEGQRSAKDRTVIEVVRATLYANWGEYRRDPQRLQYLYNTFQSLKILASTCHQHLYERYRAGEVDPSASLLSEMLGRDPSHTRTHPTYIQSTIIA</sequence>
<keyword evidence="2" id="KW-0479">Metal-binding</keyword>
<name>A0AAF3FKT0_9BILA</name>
<keyword evidence="4" id="KW-0862">Zinc</keyword>
<reference evidence="13" key="1">
    <citation type="submission" date="2024-02" db="UniProtKB">
        <authorList>
            <consortium name="WormBaseParasite"/>
        </authorList>
    </citation>
    <scope>IDENTIFICATION</scope>
</reference>
<dbReference type="AlphaFoldDB" id="A0AAF3FKT0"/>
<dbReference type="GO" id="GO:0000978">
    <property type="term" value="F:RNA polymerase II cis-regulatory region sequence-specific DNA binding"/>
    <property type="evidence" value="ECO:0007669"/>
    <property type="project" value="TreeGrafter"/>
</dbReference>
<evidence type="ECO:0000256" key="6">
    <source>
        <dbReference type="ARBA" id="ARBA00023125"/>
    </source>
</evidence>
<evidence type="ECO:0000313" key="12">
    <source>
        <dbReference type="Proteomes" id="UP000887575"/>
    </source>
</evidence>
<evidence type="ECO:0000256" key="3">
    <source>
        <dbReference type="ARBA" id="ARBA00022771"/>
    </source>
</evidence>
<feature type="domain" description="NR LBD" evidence="11">
    <location>
        <begin position="382"/>
        <end position="624"/>
    </location>
</feature>
<feature type="domain" description="Nuclear receptor" evidence="10">
    <location>
        <begin position="64"/>
        <end position="139"/>
    </location>
</feature>
<dbReference type="Pfam" id="PF00105">
    <property type="entry name" value="zf-C4"/>
    <property type="match status" value="1"/>
</dbReference>
<dbReference type="PANTHER" id="PTHR24086:SF15">
    <property type="entry name" value="NUCLEAR HORMONE RECEPTOR FTZ-F1"/>
    <property type="match status" value="1"/>
</dbReference>
<protein>
    <submittedName>
        <fullName evidence="13">Uncharacterized protein</fullName>
    </submittedName>
</protein>
<dbReference type="GO" id="GO:0008270">
    <property type="term" value="F:zinc ion binding"/>
    <property type="evidence" value="ECO:0007669"/>
    <property type="project" value="UniProtKB-KW"/>
</dbReference>
<dbReference type="PROSITE" id="PS51843">
    <property type="entry name" value="NR_LBD"/>
    <property type="match status" value="1"/>
</dbReference>
<dbReference type="SUPFAM" id="SSF48508">
    <property type="entry name" value="Nuclear receptor ligand-binding domain"/>
    <property type="match status" value="1"/>
</dbReference>
<dbReference type="WBParaSite" id="MBELARI_LOCUS7724.1">
    <property type="protein sequence ID" value="MBELARI_LOCUS7724.1"/>
    <property type="gene ID" value="MBELARI_LOCUS7724"/>
</dbReference>
<dbReference type="SUPFAM" id="SSF57716">
    <property type="entry name" value="Glucocorticoid receptor-like (DNA-binding domain)"/>
    <property type="match status" value="1"/>
</dbReference>
<dbReference type="PRINTS" id="PR00398">
    <property type="entry name" value="STRDHORMONER"/>
</dbReference>
<dbReference type="GO" id="GO:0009888">
    <property type="term" value="P:tissue development"/>
    <property type="evidence" value="ECO:0007669"/>
    <property type="project" value="TreeGrafter"/>
</dbReference>
<keyword evidence="3" id="KW-0863">Zinc-finger</keyword>
<evidence type="ECO:0000256" key="5">
    <source>
        <dbReference type="ARBA" id="ARBA00023015"/>
    </source>
</evidence>
<dbReference type="Gene3D" id="3.30.50.10">
    <property type="entry name" value="Erythroid Transcription Factor GATA-1, subunit A"/>
    <property type="match status" value="1"/>
</dbReference>
<evidence type="ECO:0000256" key="9">
    <source>
        <dbReference type="ARBA" id="ARBA00023242"/>
    </source>
</evidence>
<dbReference type="SMART" id="SM00399">
    <property type="entry name" value="ZnF_C4"/>
    <property type="match status" value="1"/>
</dbReference>
<evidence type="ECO:0000256" key="1">
    <source>
        <dbReference type="ARBA" id="ARBA00004123"/>
    </source>
</evidence>
<evidence type="ECO:0000256" key="8">
    <source>
        <dbReference type="ARBA" id="ARBA00023170"/>
    </source>
</evidence>
<dbReference type="InterPro" id="IPR000536">
    <property type="entry name" value="Nucl_hrmn_rcpt_lig-bd"/>
</dbReference>
<dbReference type="InterPro" id="IPR013088">
    <property type="entry name" value="Znf_NHR/GATA"/>
</dbReference>
<dbReference type="CDD" id="cd07167">
    <property type="entry name" value="NR_DBD_Lrh-1_like"/>
    <property type="match status" value="1"/>
</dbReference>
<evidence type="ECO:0000259" key="11">
    <source>
        <dbReference type="PROSITE" id="PS51843"/>
    </source>
</evidence>
<dbReference type="FunFam" id="3.30.50.10:FF:000006">
    <property type="entry name" value="Nuclear receptor subfamily 5 group A member"/>
    <property type="match status" value="1"/>
</dbReference>
<dbReference type="GO" id="GO:0004879">
    <property type="term" value="F:nuclear receptor activity"/>
    <property type="evidence" value="ECO:0007669"/>
    <property type="project" value="InterPro"/>
</dbReference>
<keyword evidence="9" id="KW-0539">Nucleus</keyword>
<comment type="subcellular location">
    <subcellularLocation>
        <location evidence="1">Nucleus</location>
    </subcellularLocation>
</comment>
<organism evidence="12 13">
    <name type="scientific">Mesorhabditis belari</name>
    <dbReference type="NCBI Taxonomy" id="2138241"/>
    <lineage>
        <taxon>Eukaryota</taxon>
        <taxon>Metazoa</taxon>
        <taxon>Ecdysozoa</taxon>
        <taxon>Nematoda</taxon>
        <taxon>Chromadorea</taxon>
        <taxon>Rhabditida</taxon>
        <taxon>Rhabditina</taxon>
        <taxon>Rhabditomorpha</taxon>
        <taxon>Rhabditoidea</taxon>
        <taxon>Rhabditidae</taxon>
        <taxon>Mesorhabditinae</taxon>
        <taxon>Mesorhabditis</taxon>
    </lineage>
</organism>
<evidence type="ECO:0000256" key="4">
    <source>
        <dbReference type="ARBA" id="ARBA00022833"/>
    </source>
</evidence>
<evidence type="ECO:0000256" key="2">
    <source>
        <dbReference type="ARBA" id="ARBA00022723"/>
    </source>
</evidence>
<keyword evidence="12" id="KW-1185">Reference proteome</keyword>
<keyword evidence="6" id="KW-0238">DNA-binding</keyword>
<dbReference type="PROSITE" id="PS00031">
    <property type="entry name" value="NUCLEAR_REC_DBD_1"/>
    <property type="match status" value="1"/>
</dbReference>
<dbReference type="PRINTS" id="PR00047">
    <property type="entry name" value="STROIDFINGER"/>
</dbReference>
<keyword evidence="5" id="KW-0805">Transcription regulation</keyword>
<dbReference type="Gene3D" id="1.10.565.10">
    <property type="entry name" value="Retinoid X Receptor"/>
    <property type="match status" value="1"/>
</dbReference>
<dbReference type="Proteomes" id="UP000887575">
    <property type="component" value="Unassembled WGS sequence"/>
</dbReference>
<dbReference type="InterPro" id="IPR001628">
    <property type="entry name" value="Znf_hrmn_rcpt"/>
</dbReference>
<dbReference type="InterPro" id="IPR035500">
    <property type="entry name" value="NHR-like_dom_sf"/>
</dbReference>
<evidence type="ECO:0000256" key="7">
    <source>
        <dbReference type="ARBA" id="ARBA00023163"/>
    </source>
</evidence>
<evidence type="ECO:0000259" key="10">
    <source>
        <dbReference type="PROSITE" id="PS51030"/>
    </source>
</evidence>
<evidence type="ECO:0000313" key="13">
    <source>
        <dbReference type="WBParaSite" id="MBELARI_LOCUS7724.1"/>
    </source>
</evidence>